<dbReference type="PROSITE" id="PS51747">
    <property type="entry name" value="CYT_DCMP_DEAMINASES_2"/>
    <property type="match status" value="1"/>
</dbReference>
<dbReference type="PANTHER" id="PTHR38011">
    <property type="entry name" value="DIHYDROFOLATE REDUCTASE FAMILY PROTEIN (AFU_ORTHOLOGUE AFUA_8G06820)"/>
    <property type="match status" value="1"/>
</dbReference>
<comment type="pathway">
    <text evidence="2">Cofactor biosynthesis; riboflavin biosynthesis; 5-amino-6-(D-ribitylamino)uracil from GTP: step 3/4.</text>
</comment>
<reference evidence="11" key="1">
    <citation type="submission" date="2017-09" db="EMBL/GenBank/DDBJ databases">
        <title>The Reconstruction of 2,631 Draft Metagenome-Assembled Genomes from the Global Oceans.</title>
        <authorList>
            <person name="Tully B.J."/>
            <person name="Graham E.D."/>
            <person name="Heidelberg J.F."/>
        </authorList>
    </citation>
    <scope>NUCLEOTIDE SEQUENCE [LARGE SCALE GENOMIC DNA]</scope>
</reference>
<protein>
    <submittedName>
        <fullName evidence="10">Riboflavin biosynthesis protein RibD</fullName>
    </submittedName>
</protein>
<dbReference type="AlphaFoldDB" id="A0A2D6LQ45"/>
<evidence type="ECO:0000259" key="9">
    <source>
        <dbReference type="PROSITE" id="PS51747"/>
    </source>
</evidence>
<keyword evidence="3" id="KW-0686">Riboflavin biosynthesis</keyword>
<evidence type="ECO:0000256" key="7">
    <source>
        <dbReference type="ARBA" id="ARBA00023002"/>
    </source>
</evidence>
<organism evidence="10 11">
    <name type="scientific">Candidatus Iainarchaeum sp</name>
    <dbReference type="NCBI Taxonomy" id="3101447"/>
    <lineage>
        <taxon>Archaea</taxon>
        <taxon>Candidatus Iainarchaeota</taxon>
        <taxon>Candidatus Iainarchaeia</taxon>
        <taxon>Candidatus Iainarchaeales</taxon>
        <taxon>Candidatus Iainarchaeaceae</taxon>
        <taxon>Candidatus Iainarchaeum</taxon>
    </lineage>
</organism>
<dbReference type="InterPro" id="IPR002125">
    <property type="entry name" value="CMP_dCMP_dom"/>
</dbReference>
<dbReference type="GO" id="GO:0008835">
    <property type="term" value="F:diaminohydroxyphosphoribosylaminopyrimidine deaminase activity"/>
    <property type="evidence" value="ECO:0007669"/>
    <property type="project" value="InterPro"/>
</dbReference>
<keyword evidence="7" id="KW-0560">Oxidoreductase</keyword>
<dbReference type="PROSITE" id="PS00903">
    <property type="entry name" value="CYT_DCMP_DEAMINASES_1"/>
    <property type="match status" value="1"/>
</dbReference>
<dbReference type="GO" id="GO:0008703">
    <property type="term" value="F:5-amino-6-(5-phosphoribosylamino)uracil reductase activity"/>
    <property type="evidence" value="ECO:0007669"/>
    <property type="project" value="InterPro"/>
</dbReference>
<dbReference type="Pfam" id="PF01872">
    <property type="entry name" value="RibD_C"/>
    <property type="match status" value="1"/>
</dbReference>
<dbReference type="NCBIfam" id="TIGR00326">
    <property type="entry name" value="eubact_ribD"/>
    <property type="match status" value="1"/>
</dbReference>
<dbReference type="Pfam" id="PF00383">
    <property type="entry name" value="dCMP_cyt_deam_1"/>
    <property type="match status" value="1"/>
</dbReference>
<sequence length="347" mass="38603">MKNFMQEAIKAAEKGKDTWPNPMVGAVVVKEEKIVGKAYHKRFGDEHAEAGALKKAGKKAKGADLFVTLEPCNHYGKQPPCTKAIIKAGIKRVFIAQGDPNKESGNGAKELRKHGITVKITREKEAKKLYDLYITNYSVKKKPLITIKIAMSIDGFISFGDGKKKKISGKQSSRFVQKLREQNDAIIVGSNTVLKDDPKLSVKKGKNPVRVVLDSKARIPLDSKVLSEKGNTIIFCTKKIPKNKIKNLLEKGAKVVTVKASKKGISLDDAFEKLYSFGIKNVLIEPGNKLASELLGKKMFDRLVFIIADREIKQGLKAFKVKKPIKVRVLKKKKLGKDLLLVMRNLR</sequence>
<dbReference type="InterPro" id="IPR004794">
    <property type="entry name" value="Eubact_RibD"/>
</dbReference>
<comment type="caution">
    <text evidence="10">The sequence shown here is derived from an EMBL/GenBank/DDBJ whole genome shotgun (WGS) entry which is preliminary data.</text>
</comment>
<evidence type="ECO:0000256" key="1">
    <source>
        <dbReference type="ARBA" id="ARBA00004882"/>
    </source>
</evidence>
<evidence type="ECO:0000256" key="6">
    <source>
        <dbReference type="ARBA" id="ARBA00022857"/>
    </source>
</evidence>
<evidence type="ECO:0000256" key="3">
    <source>
        <dbReference type="ARBA" id="ARBA00022619"/>
    </source>
</evidence>
<keyword evidence="8" id="KW-0511">Multifunctional enzyme</keyword>
<keyword evidence="4" id="KW-0479">Metal-binding</keyword>
<dbReference type="Proteomes" id="UP000226712">
    <property type="component" value="Unassembled WGS sequence"/>
</dbReference>
<name>A0A2D6LQ45_9ARCH</name>
<keyword evidence="6" id="KW-0521">NADP</keyword>
<dbReference type="GO" id="GO:0009231">
    <property type="term" value="P:riboflavin biosynthetic process"/>
    <property type="evidence" value="ECO:0007669"/>
    <property type="project" value="UniProtKB-UniPathway"/>
</dbReference>
<feature type="domain" description="CMP/dCMP-type deaminase" evidence="9">
    <location>
        <begin position="1"/>
        <end position="119"/>
    </location>
</feature>
<proteinExistence type="predicted"/>
<dbReference type="InterPro" id="IPR050765">
    <property type="entry name" value="Riboflavin_Biosynth_HTPR"/>
</dbReference>
<evidence type="ECO:0000256" key="4">
    <source>
        <dbReference type="ARBA" id="ARBA00022723"/>
    </source>
</evidence>
<gene>
    <name evidence="10" type="primary">ribD</name>
    <name evidence="10" type="ORF">CL944_02445</name>
</gene>
<dbReference type="Gene3D" id="3.40.140.10">
    <property type="entry name" value="Cytidine Deaminase, domain 2"/>
    <property type="match status" value="1"/>
</dbReference>
<dbReference type="InterPro" id="IPR016192">
    <property type="entry name" value="APOBEC/CMP_deaminase_Zn-bd"/>
</dbReference>
<evidence type="ECO:0000256" key="2">
    <source>
        <dbReference type="ARBA" id="ARBA00004910"/>
    </source>
</evidence>
<dbReference type="SUPFAM" id="SSF53927">
    <property type="entry name" value="Cytidine deaminase-like"/>
    <property type="match status" value="1"/>
</dbReference>
<dbReference type="PIRSF" id="PIRSF006769">
    <property type="entry name" value="RibD"/>
    <property type="match status" value="1"/>
</dbReference>
<dbReference type="UniPathway" id="UPA00275">
    <property type="reaction ID" value="UER00401"/>
</dbReference>
<dbReference type="Gene3D" id="3.40.430.10">
    <property type="entry name" value="Dihydrofolate Reductase, subunit A"/>
    <property type="match status" value="1"/>
</dbReference>
<evidence type="ECO:0000256" key="5">
    <source>
        <dbReference type="ARBA" id="ARBA00022833"/>
    </source>
</evidence>
<dbReference type="GO" id="GO:0008270">
    <property type="term" value="F:zinc ion binding"/>
    <property type="evidence" value="ECO:0007669"/>
    <property type="project" value="InterPro"/>
</dbReference>
<keyword evidence="5" id="KW-0862">Zinc</keyword>
<evidence type="ECO:0000313" key="10">
    <source>
        <dbReference type="EMBL" id="MAG18309.1"/>
    </source>
</evidence>
<dbReference type="PANTHER" id="PTHR38011:SF7">
    <property type="entry name" value="2,5-DIAMINO-6-RIBOSYLAMINO-4(3H)-PYRIMIDINONE 5'-PHOSPHATE REDUCTASE"/>
    <property type="match status" value="1"/>
</dbReference>
<dbReference type="InterPro" id="IPR024072">
    <property type="entry name" value="DHFR-like_dom_sf"/>
</dbReference>
<dbReference type="InterPro" id="IPR002734">
    <property type="entry name" value="RibDG_C"/>
</dbReference>
<dbReference type="EMBL" id="NZBD01000015">
    <property type="protein sequence ID" value="MAG18309.1"/>
    <property type="molecule type" value="Genomic_DNA"/>
</dbReference>
<comment type="pathway">
    <text evidence="1">Cofactor biosynthesis; riboflavin biosynthesis; 5-amino-6-(D-ribitylamino)uracil from GTP: step 2/4.</text>
</comment>
<accession>A0A2D6LQ45</accession>
<evidence type="ECO:0000256" key="8">
    <source>
        <dbReference type="ARBA" id="ARBA00023268"/>
    </source>
</evidence>
<dbReference type="SUPFAM" id="SSF53597">
    <property type="entry name" value="Dihydrofolate reductase-like"/>
    <property type="match status" value="1"/>
</dbReference>
<dbReference type="InterPro" id="IPR016193">
    <property type="entry name" value="Cytidine_deaminase-like"/>
</dbReference>
<evidence type="ECO:0000313" key="11">
    <source>
        <dbReference type="Proteomes" id="UP000226712"/>
    </source>
</evidence>
<dbReference type="CDD" id="cd01284">
    <property type="entry name" value="Riboflavin_deaminase-reductase"/>
    <property type="match status" value="1"/>
</dbReference>